<dbReference type="EMBL" id="JACVXB010000002">
    <property type="protein sequence ID" value="MBD0831497.1"/>
    <property type="molecule type" value="Genomic_DNA"/>
</dbReference>
<comment type="caution">
    <text evidence="3">The sequence shown here is derived from an EMBL/GenBank/DDBJ whole genome shotgun (WGS) entry which is preliminary data.</text>
</comment>
<dbReference type="Proteomes" id="UP000600588">
    <property type="component" value="Unassembled WGS sequence"/>
</dbReference>
<dbReference type="Pfam" id="PF13569">
    <property type="entry name" value="DUF4132"/>
    <property type="match status" value="1"/>
</dbReference>
<dbReference type="InterPro" id="IPR056639">
    <property type="entry name" value="DUF7737"/>
</dbReference>
<protein>
    <submittedName>
        <fullName evidence="3">DUF4132 domain-containing protein</fullName>
    </submittedName>
</protein>
<evidence type="ECO:0000259" key="2">
    <source>
        <dbReference type="Pfam" id="PF24879"/>
    </source>
</evidence>
<feature type="domain" description="DUF4132" evidence="1">
    <location>
        <begin position="323"/>
        <end position="505"/>
    </location>
</feature>
<sequence length="732" mass="84098">MGTRTFGDWPIGFTVQQIERIDKKEALKEDQKAFLTKFLKWKQMDQKKHYWGADLEKVRARIEKLLFESNDTKGKTAPYVLPDDRFAGVVNPEVEAFVEEQKDLFYQLFHLYMKASTSKPSKKYLKETSDIIDQIGISKYKDIIHPWLEFICDLKEIPTIHEETYRGHTYTHTTHEFIHEKNSIFLKGLVWSLCKFHDSKTLNIVGKLAERSFKKIPGVGPAAAAVGNACIYVLGHTRGLEGVSHLSRLKLKIKQNNTKNLIIKYLDEASQKLGISSAEIEELSIPDFGLILGDKSYVFDDYQLRVVIEELGKVNMQWIKPDGSVQKTAPSFIKESVKLKEKLKKAKGDVAQIKKYLTAQRDRIDRSYLENRIWTYETFEKLYLNHGLVSFIARRLIWQIDNGESFVSAVYLNDQWEDFEGKVVNGIDKDAKVRLWHPIYASIDEIIAWRIKLETHELKQPLKQAYREVYLLTEAEVNTKSYSNRMAAHIIKQHQFNALAAIRGWRYTLMGAFDNGMDSGTASIDIKAHGIIAEFWINEINDEDAYNDSGIWNYVATDQVRFLKEGEVMDLIDVPNLVLSEIMRDVDLYVGVCSVGNDPEWRDNGGLPQYRDYWTSYSFGDLNEVAKTRKDILEKLLPRLKISKVATIDGKFLKVKGTKRTYKIHMGSSNILMEPNDQYLCIVPARGKDAVTDKVFLPFEGDRGLSLVLSKAFLLAADDKITDPTILSQINR</sequence>
<reference evidence="3 4" key="1">
    <citation type="submission" date="2020-09" db="EMBL/GenBank/DDBJ databases">
        <title>TT11 complete genome.</title>
        <authorList>
            <person name="Wu Z."/>
        </authorList>
    </citation>
    <scope>NUCLEOTIDE SEQUENCE [LARGE SCALE GENOMIC DNA]</scope>
    <source>
        <strain evidence="3 4">TT11</strain>
    </source>
</reference>
<evidence type="ECO:0000313" key="4">
    <source>
        <dbReference type="Proteomes" id="UP000600588"/>
    </source>
</evidence>
<feature type="domain" description="DUF7737" evidence="2">
    <location>
        <begin position="626"/>
        <end position="730"/>
    </location>
</feature>
<name>A0A8J6U8G1_9FLAO</name>
<accession>A0A8J6U8G1</accession>
<dbReference type="InterPro" id="IPR025406">
    <property type="entry name" value="DUF4132"/>
</dbReference>
<keyword evidence="4" id="KW-1185">Reference proteome</keyword>
<organism evidence="3 4">
    <name type="scientific">Aestuariibaculum sediminum</name>
    <dbReference type="NCBI Taxonomy" id="2770637"/>
    <lineage>
        <taxon>Bacteria</taxon>
        <taxon>Pseudomonadati</taxon>
        <taxon>Bacteroidota</taxon>
        <taxon>Flavobacteriia</taxon>
        <taxon>Flavobacteriales</taxon>
        <taxon>Flavobacteriaceae</taxon>
    </lineage>
</organism>
<dbReference type="RefSeq" id="WP_188229296.1">
    <property type="nucleotide sequence ID" value="NZ_JACVXB010000002.1"/>
</dbReference>
<evidence type="ECO:0000313" key="3">
    <source>
        <dbReference type="EMBL" id="MBD0831497.1"/>
    </source>
</evidence>
<evidence type="ECO:0000259" key="1">
    <source>
        <dbReference type="Pfam" id="PF13569"/>
    </source>
</evidence>
<proteinExistence type="predicted"/>
<dbReference type="AlphaFoldDB" id="A0A8J6U8G1"/>
<dbReference type="Pfam" id="PF24879">
    <property type="entry name" value="DUF7737"/>
    <property type="match status" value="1"/>
</dbReference>
<gene>
    <name evidence="3" type="ORF">ICJ83_05060</name>
</gene>